<gene>
    <name evidence="2" type="ORF">FRZ44_48790</name>
</gene>
<dbReference type="RefSeq" id="WP_151179622.1">
    <property type="nucleotide sequence ID" value="NZ_CP042906.1"/>
</dbReference>
<evidence type="ECO:0000313" key="2">
    <source>
        <dbReference type="EMBL" id="QEX19564.1"/>
    </source>
</evidence>
<dbReference type="Proteomes" id="UP000326202">
    <property type="component" value="Chromosome"/>
</dbReference>
<feature type="chain" id="PRO_5023885829" evidence="1">
    <location>
        <begin position="21"/>
        <end position="222"/>
    </location>
</feature>
<organism evidence="2 3">
    <name type="scientific">Hypericibacter terrae</name>
    <dbReference type="NCBI Taxonomy" id="2602015"/>
    <lineage>
        <taxon>Bacteria</taxon>
        <taxon>Pseudomonadati</taxon>
        <taxon>Pseudomonadota</taxon>
        <taxon>Alphaproteobacteria</taxon>
        <taxon>Rhodospirillales</taxon>
        <taxon>Dongiaceae</taxon>
        <taxon>Hypericibacter</taxon>
    </lineage>
</organism>
<name>A0A5J6MQ38_9PROT</name>
<keyword evidence="3" id="KW-1185">Reference proteome</keyword>
<proteinExistence type="predicted"/>
<dbReference type="EMBL" id="CP042906">
    <property type="protein sequence ID" value="QEX19564.1"/>
    <property type="molecule type" value="Genomic_DNA"/>
</dbReference>
<dbReference type="AlphaFoldDB" id="A0A5J6MQ38"/>
<dbReference type="OrthoDB" id="9848254at2"/>
<feature type="signal peptide" evidence="1">
    <location>
        <begin position="1"/>
        <end position="20"/>
    </location>
</feature>
<reference evidence="2 3" key="1">
    <citation type="submission" date="2019-08" db="EMBL/GenBank/DDBJ databases">
        <title>Hyperibacter terrae gen. nov., sp. nov. and Hyperibacter viscosus sp. nov., two new members in the family Rhodospirillaceae isolated from the rhizosphere of Hypericum perforatum.</title>
        <authorList>
            <person name="Noviana Z."/>
        </authorList>
    </citation>
    <scope>NUCLEOTIDE SEQUENCE [LARGE SCALE GENOMIC DNA]</scope>
    <source>
        <strain evidence="2 3">R5913</strain>
    </source>
</reference>
<sequence length="222" mass="23603">MRAGIVALAMLLAFAGPLAAEDVTAGGKTLSLQPPAGSCSYDRGNAFDAAAMQRAEDVQAGKNQVVLQFGRCDEFPQWRTGTVAFSEFGRIMLPLNYPGAPQPLPLSRQKYLDIMAPKVPKLDPADVTRIEDQASRKVTETQASGPQLLGLLDQDHNALYVGFLGVLEVGGKKYPLAGVGAVTTLGSVPASVNLYRPMGEGAFDKLIDAQKAYVAQLIRSNP</sequence>
<evidence type="ECO:0000256" key="1">
    <source>
        <dbReference type="SAM" id="SignalP"/>
    </source>
</evidence>
<evidence type="ECO:0000313" key="3">
    <source>
        <dbReference type="Proteomes" id="UP000326202"/>
    </source>
</evidence>
<dbReference type="KEGG" id="htq:FRZ44_48790"/>
<keyword evidence="1" id="KW-0732">Signal</keyword>
<protein>
    <submittedName>
        <fullName evidence="2">Uncharacterized protein</fullName>
    </submittedName>
</protein>
<accession>A0A5J6MQ38</accession>